<evidence type="ECO:0000256" key="5">
    <source>
        <dbReference type="ARBA" id="ARBA00023002"/>
    </source>
</evidence>
<dbReference type="InterPro" id="IPR046373">
    <property type="entry name" value="Acyl-CoA_Oxase/DH_mid-dom_sf"/>
</dbReference>
<gene>
    <name evidence="9" type="ORF">EUB48_15355</name>
</gene>
<dbReference type="InterPro" id="IPR037069">
    <property type="entry name" value="AcylCoA_DH/ox_N_sf"/>
</dbReference>
<evidence type="ECO:0000259" key="8">
    <source>
        <dbReference type="Pfam" id="PF02771"/>
    </source>
</evidence>
<dbReference type="Gene3D" id="1.20.140.10">
    <property type="entry name" value="Butyryl-CoA Dehydrogenase, subunit A, domain 3"/>
    <property type="match status" value="1"/>
</dbReference>
<dbReference type="Pfam" id="PF02770">
    <property type="entry name" value="Acyl-CoA_dh_M"/>
    <property type="match status" value="1"/>
</dbReference>
<evidence type="ECO:0000256" key="2">
    <source>
        <dbReference type="ARBA" id="ARBA00009347"/>
    </source>
</evidence>
<comment type="cofactor">
    <cofactor evidence="1">
        <name>FAD</name>
        <dbReference type="ChEBI" id="CHEBI:57692"/>
    </cofactor>
</comment>
<feature type="domain" description="Acyl-CoA oxidase/dehydrogenase middle" evidence="7">
    <location>
        <begin position="154"/>
        <end position="247"/>
    </location>
</feature>
<dbReference type="SUPFAM" id="SSF47203">
    <property type="entry name" value="Acyl-CoA dehydrogenase C-terminal domain-like"/>
    <property type="match status" value="1"/>
</dbReference>
<dbReference type="PROSITE" id="PS00072">
    <property type="entry name" value="ACYL_COA_DH_1"/>
    <property type="match status" value="1"/>
</dbReference>
<sequence length="409" mass="44238">MSYLPLIPNSYAESDRTLPESIPSSADRITAGESPFATSELASFRERMREFARTCIAPYATEWDEAGTFPLDLYRQAAHAGVIGAGFDPAYGGTGGDIRHTLIVKEELARFGSGGVRVGLTTHSIALPPLLALGNETLKRRIAPAVLRGEKLMALAVSEPSGGSDVAGIQTHAVEDGDHFVVNGRKLFISTGIRADYYTLAVRTGGPGKAGLSLLLVERGTPGFLQHPLKKMGWWSSDTAELVFDNCRVPRSNLIGEEGQGFVGLMKNFNQERLGNTAIVLGASKACYDEAVHWARNRLVFGEALIGKQVTRHKLVDMATQIQAVDTQLSLLAWRFSRGQADAAQIAMTKNIATETYERCANEAVQIHGGHGVLRHNRVDRLFRESKMLSIGGGAAEILKDLAARQLGL</sequence>
<proteinExistence type="inferred from homology"/>
<dbReference type="Pfam" id="PF00441">
    <property type="entry name" value="Acyl-CoA_dh_1"/>
    <property type="match status" value="1"/>
</dbReference>
<feature type="domain" description="Acyl-CoA dehydrogenase/oxidase N-terminal" evidence="8">
    <location>
        <begin position="39"/>
        <end position="150"/>
    </location>
</feature>
<evidence type="ECO:0000313" key="9">
    <source>
        <dbReference type="EMBL" id="QDL38511.1"/>
    </source>
</evidence>
<keyword evidence="5" id="KW-0560">Oxidoreductase</keyword>
<comment type="similarity">
    <text evidence="2">Belongs to the acyl-CoA dehydrogenase family.</text>
</comment>
<dbReference type="InterPro" id="IPR006089">
    <property type="entry name" value="Acyl-CoA_DH_CS"/>
</dbReference>
<evidence type="ECO:0000256" key="1">
    <source>
        <dbReference type="ARBA" id="ARBA00001974"/>
    </source>
</evidence>
<accession>A0A515DDK5</accession>
<dbReference type="Pfam" id="PF02771">
    <property type="entry name" value="Acyl-CoA_dh_N"/>
    <property type="match status" value="1"/>
</dbReference>
<evidence type="ECO:0000256" key="4">
    <source>
        <dbReference type="ARBA" id="ARBA00022827"/>
    </source>
</evidence>
<dbReference type="KEGG" id="rhf:EUB48_15355"/>
<dbReference type="InterPro" id="IPR009100">
    <property type="entry name" value="AcylCoA_DH/oxidase_NM_dom_sf"/>
</dbReference>
<name>A0A515DDK5_9BURK</name>
<dbReference type="PANTHER" id="PTHR43884:SF12">
    <property type="entry name" value="ISOVALERYL-COA DEHYDROGENASE, MITOCHONDRIAL-RELATED"/>
    <property type="match status" value="1"/>
</dbReference>
<dbReference type="SUPFAM" id="SSF56645">
    <property type="entry name" value="Acyl-CoA dehydrogenase NM domain-like"/>
    <property type="match status" value="1"/>
</dbReference>
<organism evidence="9 10">
    <name type="scientific">Rhodoferax sediminis</name>
    <dbReference type="NCBI Taxonomy" id="2509614"/>
    <lineage>
        <taxon>Bacteria</taxon>
        <taxon>Pseudomonadati</taxon>
        <taxon>Pseudomonadota</taxon>
        <taxon>Betaproteobacteria</taxon>
        <taxon>Burkholderiales</taxon>
        <taxon>Comamonadaceae</taxon>
        <taxon>Rhodoferax</taxon>
    </lineage>
</organism>
<dbReference type="GO" id="GO:0003995">
    <property type="term" value="F:acyl-CoA dehydrogenase activity"/>
    <property type="evidence" value="ECO:0007669"/>
    <property type="project" value="InterPro"/>
</dbReference>
<dbReference type="Gene3D" id="1.10.540.10">
    <property type="entry name" value="Acyl-CoA dehydrogenase/oxidase, N-terminal domain"/>
    <property type="match status" value="1"/>
</dbReference>
<dbReference type="RefSeq" id="WP_142819958.1">
    <property type="nucleotide sequence ID" value="NZ_CP035503.1"/>
</dbReference>
<dbReference type="OrthoDB" id="9770681at2"/>
<dbReference type="InterPro" id="IPR006091">
    <property type="entry name" value="Acyl-CoA_Oxase/DH_mid-dom"/>
</dbReference>
<keyword evidence="3" id="KW-0285">Flavoprotein</keyword>
<dbReference type="InterPro" id="IPR013786">
    <property type="entry name" value="AcylCoA_DH/ox_N"/>
</dbReference>
<dbReference type="FunFam" id="2.40.110.10:FF:000002">
    <property type="entry name" value="Acyl-CoA dehydrogenase fadE12"/>
    <property type="match status" value="1"/>
</dbReference>
<reference evidence="9 10" key="1">
    <citation type="submission" date="2019-01" db="EMBL/GenBank/DDBJ databases">
        <title>Genomic insights into a novel species Rhodoferax sp.</title>
        <authorList>
            <person name="Jin L."/>
        </authorList>
    </citation>
    <scope>NUCLEOTIDE SEQUENCE [LARGE SCALE GENOMIC DNA]</scope>
    <source>
        <strain evidence="9 10">CHu59-6-5</strain>
    </source>
</reference>
<dbReference type="Gene3D" id="2.40.110.10">
    <property type="entry name" value="Butyryl-CoA Dehydrogenase, subunit A, domain 2"/>
    <property type="match status" value="1"/>
</dbReference>
<protein>
    <submittedName>
        <fullName evidence="9">Acyl-CoA dehydrogenase</fullName>
    </submittedName>
</protein>
<dbReference type="AlphaFoldDB" id="A0A515DDK5"/>
<evidence type="ECO:0000259" key="7">
    <source>
        <dbReference type="Pfam" id="PF02770"/>
    </source>
</evidence>
<dbReference type="Proteomes" id="UP000316798">
    <property type="component" value="Chromosome"/>
</dbReference>
<evidence type="ECO:0000259" key="6">
    <source>
        <dbReference type="Pfam" id="PF00441"/>
    </source>
</evidence>
<keyword evidence="4" id="KW-0274">FAD</keyword>
<dbReference type="InterPro" id="IPR036250">
    <property type="entry name" value="AcylCo_DH-like_C"/>
</dbReference>
<evidence type="ECO:0000256" key="3">
    <source>
        <dbReference type="ARBA" id="ARBA00022630"/>
    </source>
</evidence>
<evidence type="ECO:0000313" key="10">
    <source>
        <dbReference type="Proteomes" id="UP000316798"/>
    </source>
</evidence>
<dbReference type="GO" id="GO:0050660">
    <property type="term" value="F:flavin adenine dinucleotide binding"/>
    <property type="evidence" value="ECO:0007669"/>
    <property type="project" value="InterPro"/>
</dbReference>
<keyword evidence="10" id="KW-1185">Reference proteome</keyword>
<feature type="domain" description="Acyl-CoA dehydrogenase/oxidase C-terminal" evidence="6">
    <location>
        <begin position="259"/>
        <end position="407"/>
    </location>
</feature>
<dbReference type="EMBL" id="CP035503">
    <property type="protein sequence ID" value="QDL38511.1"/>
    <property type="molecule type" value="Genomic_DNA"/>
</dbReference>
<dbReference type="PANTHER" id="PTHR43884">
    <property type="entry name" value="ACYL-COA DEHYDROGENASE"/>
    <property type="match status" value="1"/>
</dbReference>
<dbReference type="InterPro" id="IPR009075">
    <property type="entry name" value="AcylCo_DH/oxidase_C"/>
</dbReference>